<protein>
    <recommendedName>
        <fullName evidence="1">AAA-ATPase-like domain-containing protein</fullName>
    </recommendedName>
</protein>
<dbReference type="Proteomes" id="UP000049979">
    <property type="component" value="Unassembled WGS sequence"/>
</dbReference>
<reference evidence="3" key="1">
    <citation type="submission" date="2015-05" db="EMBL/GenBank/DDBJ databases">
        <authorList>
            <consortium name="Pathogen Informatics"/>
        </authorList>
    </citation>
    <scope>NUCLEOTIDE SEQUENCE [LARGE SCALE GENOMIC DNA]</scope>
    <source>
        <strain evidence="3">M72</strain>
    </source>
</reference>
<dbReference type="Pfam" id="PF09820">
    <property type="entry name" value="AAA-ATPase_like"/>
    <property type="match status" value="1"/>
</dbReference>
<evidence type="ECO:0000259" key="1">
    <source>
        <dbReference type="Pfam" id="PF09820"/>
    </source>
</evidence>
<dbReference type="InterPro" id="IPR018631">
    <property type="entry name" value="AAA-ATPase-like_dom"/>
</dbReference>
<proteinExistence type="predicted"/>
<accession>A0A0M6WGX0</accession>
<dbReference type="AlphaFoldDB" id="A0A0M6WGX0"/>
<organism evidence="2 3">
    <name type="scientific">Roseburia faecis</name>
    <dbReference type="NCBI Taxonomy" id="301302"/>
    <lineage>
        <taxon>Bacteria</taxon>
        <taxon>Bacillati</taxon>
        <taxon>Bacillota</taxon>
        <taxon>Clostridia</taxon>
        <taxon>Lachnospirales</taxon>
        <taxon>Lachnospiraceae</taxon>
        <taxon>Roseburia</taxon>
    </lineage>
</organism>
<evidence type="ECO:0000313" key="2">
    <source>
        <dbReference type="EMBL" id="CRL35827.1"/>
    </source>
</evidence>
<evidence type="ECO:0000313" key="3">
    <source>
        <dbReference type="Proteomes" id="UP000049979"/>
    </source>
</evidence>
<keyword evidence="3" id="KW-1185">Reference proteome</keyword>
<name>A0A0M6WGX0_9FIRM</name>
<sequence length="54" mass="6158">MGRFGKSYAANMLAAYYSKGCDSENMFSGLEIRKSSDFKLHLNQYDVIHMGMNE</sequence>
<feature type="domain" description="AAA-ATPase-like" evidence="1">
    <location>
        <begin position="3"/>
        <end position="53"/>
    </location>
</feature>
<dbReference type="EMBL" id="CVRR01000010">
    <property type="protein sequence ID" value="CRL35827.1"/>
    <property type="molecule type" value="Genomic_DNA"/>
</dbReference>
<gene>
    <name evidence="2" type="ORF">M72_24761</name>
</gene>